<sequence length="1034" mass="116382">MNSSTTEEEDLMNSLYALTTTENDSIEQQEVQDDVVASRAFRSEGLKNFLDNLKELDQSLVVEEEAKQAAEKAQAKRDKKYATVRFMKNMFGRSNNKSQRRLPVQEPQPQLLPEPLNEKIDEVQRPEDLEDVIHPSPYVNPLKYRLLPRKEQSNLMPSSINALIRTNPNAPLSAITIARNRGEAALALFGTQTVSADSSGVTSLRENSLPSRAARYRGSSDVESIDISQPLSINIDAALAYDREEMSFSPSYEPDEPKGYKQQVVQYSMQDLENVVIRMAQGPSYHAAWRQYIDSYSLGHFNLITPPPPPPLSFSFEYLPSVFPPGEANRLKLSRQYDILWPRWGQEKAGDLIRLAMKKFGTKFVSLSFFDEDSEVFKAENGYNQATMDRAISFAAHCLLSKDVLVILDTKEDWRFMNNPLVTGRPNIRFWAGAPLMSACGEVLGVFAIFAAKPRTSFTPVQRRELAEFTSLVIKDLKLQVDALETIQQRSTPILDRDSLINAPYQAQSMQSVVDSSDLESDLVPSALTYQKGKTPKEIQSRLFINRTSQEALLQRSEQTPPSSAESSSGYFESPNNSKDQRKIISDQLGMTASQSFQESLASDPTGYRVSSPRPFSSSDLTSLHPHPPNTPVHSLREADPSTQPKFDLDWNDFKDLTDEDCAEPIRLSTSITPRTVRRMKSGRFNGTPNMMSRYSHLESIASVPDYEQDSEMNESDKRDNHNYGKELVYYGSNIHACEQSQKPGIPTYGHFQRRIAEAPSSELVNVSRPPVAPNTISPRPSRRLIDSSPLIDLSTLDSDFSSQSQVQKSINICKSPSLRLDRMPSISTAYTVESPYHLSDESLEEAAYACSYQAQTMGFDLIYAVEIKPTRQFMSDQELLGPNGLHKRILVAYGLTKRLELASEMHIRVLRSRGGQHWKSNLAHTRFGEGDYQTGLLISILSEGGPKRFRSSGIVVGAFRKPGRPASSERSPAADMERLVEFGQQLRDIFQKKDRKQHRSNTQAPFSEAFPANEAQELELKTHSFDVPRGRRY</sequence>
<evidence type="ECO:0000259" key="3">
    <source>
        <dbReference type="Pfam" id="PF01590"/>
    </source>
</evidence>
<evidence type="ECO:0000313" key="4">
    <source>
        <dbReference type="EMBL" id="KAG4425526.1"/>
    </source>
</evidence>
<dbReference type="EMBL" id="JAFJYH010000010">
    <property type="protein sequence ID" value="KAG4425526.1"/>
    <property type="molecule type" value="Genomic_DNA"/>
</dbReference>
<organism evidence="4 5">
    <name type="scientific">Cadophora malorum</name>
    <dbReference type="NCBI Taxonomy" id="108018"/>
    <lineage>
        <taxon>Eukaryota</taxon>
        <taxon>Fungi</taxon>
        <taxon>Dikarya</taxon>
        <taxon>Ascomycota</taxon>
        <taxon>Pezizomycotina</taxon>
        <taxon>Leotiomycetes</taxon>
        <taxon>Helotiales</taxon>
        <taxon>Ploettnerulaceae</taxon>
        <taxon>Cadophora</taxon>
    </lineage>
</organism>
<feature type="region of interest" description="Disordered" evidence="2">
    <location>
        <begin position="595"/>
        <end position="647"/>
    </location>
</feature>
<evidence type="ECO:0000256" key="2">
    <source>
        <dbReference type="SAM" id="MobiDB-lite"/>
    </source>
</evidence>
<dbReference type="SUPFAM" id="SSF55781">
    <property type="entry name" value="GAF domain-like"/>
    <property type="match status" value="1"/>
</dbReference>
<evidence type="ECO:0000256" key="1">
    <source>
        <dbReference type="SAM" id="Coils"/>
    </source>
</evidence>
<feature type="region of interest" description="Disordered" evidence="2">
    <location>
        <begin position="553"/>
        <end position="578"/>
    </location>
</feature>
<protein>
    <recommendedName>
        <fullName evidence="3">GAF domain-containing protein</fullName>
    </recommendedName>
</protein>
<proteinExistence type="predicted"/>
<feature type="compositionally biased region" description="Basic and acidic residues" evidence="2">
    <location>
        <begin position="1019"/>
        <end position="1034"/>
    </location>
</feature>
<name>A0A8H8BVH4_9HELO</name>
<dbReference type="Proteomes" id="UP000664132">
    <property type="component" value="Unassembled WGS sequence"/>
</dbReference>
<keyword evidence="1" id="KW-0175">Coiled coil</keyword>
<dbReference type="PANTHER" id="PTHR43102">
    <property type="entry name" value="SLR1143 PROTEIN"/>
    <property type="match status" value="1"/>
</dbReference>
<feature type="region of interest" description="Disordered" evidence="2">
    <location>
        <begin position="763"/>
        <end position="785"/>
    </location>
</feature>
<reference evidence="4" key="1">
    <citation type="submission" date="2021-02" db="EMBL/GenBank/DDBJ databases">
        <title>Genome sequence Cadophora malorum strain M34.</title>
        <authorList>
            <person name="Stefanovic E."/>
            <person name="Vu D."/>
            <person name="Scully C."/>
            <person name="Dijksterhuis J."/>
            <person name="Roader J."/>
            <person name="Houbraken J."/>
        </authorList>
    </citation>
    <scope>NUCLEOTIDE SEQUENCE</scope>
    <source>
        <strain evidence="4">M34</strain>
    </source>
</reference>
<dbReference type="PANTHER" id="PTHR43102:SF2">
    <property type="entry name" value="GAF DOMAIN-CONTAINING PROTEIN"/>
    <property type="match status" value="1"/>
</dbReference>
<feature type="compositionally biased region" description="Low complexity" evidence="2">
    <location>
        <begin position="557"/>
        <end position="575"/>
    </location>
</feature>
<feature type="region of interest" description="Disordered" evidence="2">
    <location>
        <begin position="92"/>
        <end position="112"/>
    </location>
</feature>
<gene>
    <name evidence="4" type="ORF">IFR04_001445</name>
</gene>
<accession>A0A8H8BVH4</accession>
<feature type="region of interest" description="Disordered" evidence="2">
    <location>
        <begin position="993"/>
        <end position="1034"/>
    </location>
</feature>
<dbReference type="InterPro" id="IPR029016">
    <property type="entry name" value="GAF-like_dom_sf"/>
</dbReference>
<feature type="coiled-coil region" evidence="1">
    <location>
        <begin position="46"/>
        <end position="73"/>
    </location>
</feature>
<feature type="compositionally biased region" description="Low complexity" evidence="2">
    <location>
        <begin position="101"/>
        <end position="112"/>
    </location>
</feature>
<evidence type="ECO:0000313" key="5">
    <source>
        <dbReference type="Proteomes" id="UP000664132"/>
    </source>
</evidence>
<keyword evidence="5" id="KW-1185">Reference proteome</keyword>
<feature type="domain" description="GAF" evidence="3">
    <location>
        <begin position="358"/>
        <end position="467"/>
    </location>
</feature>
<dbReference type="Gene3D" id="3.30.450.40">
    <property type="match status" value="1"/>
</dbReference>
<dbReference type="AlphaFoldDB" id="A0A8H8BVH4"/>
<dbReference type="OrthoDB" id="303614at2759"/>
<dbReference type="Pfam" id="PF01590">
    <property type="entry name" value="GAF"/>
    <property type="match status" value="1"/>
</dbReference>
<comment type="caution">
    <text evidence="4">The sequence shown here is derived from an EMBL/GenBank/DDBJ whole genome shotgun (WGS) entry which is preliminary data.</text>
</comment>
<dbReference type="InterPro" id="IPR003018">
    <property type="entry name" value="GAF"/>
</dbReference>